<dbReference type="EMBL" id="ML122333">
    <property type="protein sequence ID" value="RPD52960.1"/>
    <property type="molecule type" value="Genomic_DNA"/>
</dbReference>
<name>A0A5C2RP89_9APHY</name>
<dbReference type="InterPro" id="IPR045340">
    <property type="entry name" value="DUF6533"/>
</dbReference>
<accession>A0A5C2RP89</accession>
<feature type="domain" description="DUF6533" evidence="2">
    <location>
        <begin position="25"/>
        <end position="68"/>
    </location>
</feature>
<reference evidence="3" key="1">
    <citation type="journal article" date="2018" name="Genome Biol. Evol.">
        <title>Genomics and development of Lentinus tigrinus, a white-rot wood-decaying mushroom with dimorphic fruiting bodies.</title>
        <authorList>
            <person name="Wu B."/>
            <person name="Xu Z."/>
            <person name="Knudson A."/>
            <person name="Carlson A."/>
            <person name="Chen N."/>
            <person name="Kovaka S."/>
            <person name="LaButti K."/>
            <person name="Lipzen A."/>
            <person name="Pennachio C."/>
            <person name="Riley R."/>
            <person name="Schakwitz W."/>
            <person name="Umezawa K."/>
            <person name="Ohm R.A."/>
            <person name="Grigoriev I.V."/>
            <person name="Nagy L.G."/>
            <person name="Gibbons J."/>
            <person name="Hibbett D."/>
        </authorList>
    </citation>
    <scope>NUCLEOTIDE SEQUENCE [LARGE SCALE GENOMIC DNA]</scope>
    <source>
        <strain evidence="3">ALCF2SS1-6</strain>
    </source>
</reference>
<keyword evidence="1" id="KW-1133">Transmembrane helix</keyword>
<evidence type="ECO:0000259" key="2">
    <source>
        <dbReference type="Pfam" id="PF20151"/>
    </source>
</evidence>
<feature type="transmembrane region" description="Helical" evidence="1">
    <location>
        <begin position="90"/>
        <end position="114"/>
    </location>
</feature>
<keyword evidence="1" id="KW-0812">Transmembrane</keyword>
<keyword evidence="4" id="KW-1185">Reference proteome</keyword>
<feature type="transmembrane region" description="Helical" evidence="1">
    <location>
        <begin position="121"/>
        <end position="143"/>
    </location>
</feature>
<feature type="transmembrane region" description="Helical" evidence="1">
    <location>
        <begin position="58"/>
        <end position="78"/>
    </location>
</feature>
<gene>
    <name evidence="3" type="ORF">L227DRAFT_424045</name>
</gene>
<keyword evidence="1" id="KW-0472">Membrane</keyword>
<sequence length="168" mass="18174">MSSDADSDAAEIVALFDSLYIQNLCLVTSSALFIYEVFITFDREVACFWTAKQTGASLLFFANKWISITCAIMTLVAFAPLPSDESCSKFQIATTAMLILQFVPGAIFSALRAFVLGKSKILGLLVLILSLAPVGANLAFYGYDLSGQNIPPFGCIQTLDMTEASNLR</sequence>
<protein>
    <recommendedName>
        <fullName evidence="2">DUF6533 domain-containing protein</fullName>
    </recommendedName>
</protein>
<organism evidence="3 4">
    <name type="scientific">Lentinus tigrinus ALCF2SS1-6</name>
    <dbReference type="NCBI Taxonomy" id="1328759"/>
    <lineage>
        <taxon>Eukaryota</taxon>
        <taxon>Fungi</taxon>
        <taxon>Dikarya</taxon>
        <taxon>Basidiomycota</taxon>
        <taxon>Agaricomycotina</taxon>
        <taxon>Agaricomycetes</taxon>
        <taxon>Polyporales</taxon>
        <taxon>Polyporaceae</taxon>
        <taxon>Lentinus</taxon>
    </lineage>
</organism>
<dbReference type="Proteomes" id="UP000313359">
    <property type="component" value="Unassembled WGS sequence"/>
</dbReference>
<evidence type="ECO:0000313" key="3">
    <source>
        <dbReference type="EMBL" id="RPD52960.1"/>
    </source>
</evidence>
<evidence type="ECO:0000256" key="1">
    <source>
        <dbReference type="SAM" id="Phobius"/>
    </source>
</evidence>
<dbReference type="AlphaFoldDB" id="A0A5C2RP89"/>
<proteinExistence type="predicted"/>
<dbReference type="Pfam" id="PF20151">
    <property type="entry name" value="DUF6533"/>
    <property type="match status" value="1"/>
</dbReference>
<evidence type="ECO:0000313" key="4">
    <source>
        <dbReference type="Proteomes" id="UP000313359"/>
    </source>
</evidence>
<dbReference type="OrthoDB" id="2754252at2759"/>
<feature type="transmembrane region" description="Helical" evidence="1">
    <location>
        <begin position="20"/>
        <end position="38"/>
    </location>
</feature>